<evidence type="ECO:0000256" key="2">
    <source>
        <dbReference type="SAM" id="SignalP"/>
    </source>
</evidence>
<gene>
    <name evidence="4" type="ORF">EDC14_10473</name>
</gene>
<dbReference type="InterPro" id="IPR039424">
    <property type="entry name" value="SBP_5"/>
</dbReference>
<dbReference type="PANTHER" id="PTHR30290">
    <property type="entry name" value="PERIPLASMIC BINDING COMPONENT OF ABC TRANSPORTER"/>
    <property type="match status" value="1"/>
</dbReference>
<proteinExistence type="predicted"/>
<dbReference type="GO" id="GO:0015833">
    <property type="term" value="P:peptide transport"/>
    <property type="evidence" value="ECO:0007669"/>
    <property type="project" value="TreeGrafter"/>
</dbReference>
<dbReference type="PANTHER" id="PTHR30290:SF64">
    <property type="entry name" value="ABC TRANSPORTER PERIPLASMIC BINDING PROTEIN"/>
    <property type="match status" value="1"/>
</dbReference>
<dbReference type="EMBL" id="SLUN01000047">
    <property type="protein sequence ID" value="TCL57100.1"/>
    <property type="molecule type" value="Genomic_DNA"/>
</dbReference>
<keyword evidence="5" id="KW-1185">Reference proteome</keyword>
<dbReference type="Gene3D" id="3.40.190.10">
    <property type="entry name" value="Periplasmic binding protein-like II"/>
    <property type="match status" value="1"/>
</dbReference>
<evidence type="ECO:0000313" key="5">
    <source>
        <dbReference type="Proteomes" id="UP000295008"/>
    </source>
</evidence>
<dbReference type="GO" id="GO:0042884">
    <property type="term" value="P:microcin transport"/>
    <property type="evidence" value="ECO:0007669"/>
    <property type="project" value="TreeGrafter"/>
</dbReference>
<dbReference type="PIRSF" id="PIRSF002741">
    <property type="entry name" value="MppA"/>
    <property type="match status" value="1"/>
</dbReference>
<dbReference type="CDD" id="cd08497">
    <property type="entry name" value="MbnE-like"/>
    <property type="match status" value="1"/>
</dbReference>
<dbReference type="GO" id="GO:0030288">
    <property type="term" value="C:outer membrane-bounded periplasmic space"/>
    <property type="evidence" value="ECO:0007669"/>
    <property type="project" value="TreeGrafter"/>
</dbReference>
<dbReference type="InterPro" id="IPR030678">
    <property type="entry name" value="Peptide/Ni-bd"/>
</dbReference>
<feature type="chain" id="PRO_5020817713" evidence="2">
    <location>
        <begin position="26"/>
        <end position="585"/>
    </location>
</feature>
<sequence length="585" mass="67511">MKKNRLLFLSILMLAAFTLAFGFQASSAVSESFGDPKAIRGGQLNLNTPEFPKSFNYYVNGALDAHEVFAFVYDTLLEWNPTSLEYSPLLAKSWNISADKKEFTFTLDPRAKWADGRPVTTADVQFTYDTIMNPKNLTSVQRMAMGRFTPPQVVDKYTIKFKAKNVHFKNMEVLAGLNVLPKHRFAGKDFNRAFNMNLPAGSGPYMLSEVKEGRYYVMARNKKYWAASFPQHKGMYNFDRIKIRVIADTAAFEAFKKGDFDIYQGISAKDWVTRTHVKPFQNHWIIKQKVYNYSPQGFTGMAFNQRLPIFQDRRVRLAICHLIDRKTILDKITFNQYQPLTSYFPSLYGSDPSNPLIGYDSTKAKQLLKEAGYTRLDKDGYLINPKGQRMEFTISYQGESLEKHLTLIKETCRQAGVKVNLELLSWATLLKKVDEFKFEAALFAWTGTLFEDPEQLWHSKHANESGSSNLPGYKNPEVDRLIDSLPPIFDVAQRKSIMKKIDALIYQDVPYALFWGANYNRVLYKNIFGMPRTVFTKYGEGIIEIISYWWIDPAKEKRYREAVRRNRALPGVPEEIYYDRITGKK</sequence>
<dbReference type="Gene3D" id="3.10.105.10">
    <property type="entry name" value="Dipeptide-binding Protein, Domain 3"/>
    <property type="match status" value="1"/>
</dbReference>
<dbReference type="AlphaFoldDB" id="A0A4R1QYB7"/>
<feature type="signal peptide" evidence="2">
    <location>
        <begin position="1"/>
        <end position="25"/>
    </location>
</feature>
<keyword evidence="1 2" id="KW-0732">Signal</keyword>
<name>A0A4R1QYB7_HYDET</name>
<dbReference type="Pfam" id="PF00496">
    <property type="entry name" value="SBP_bac_5"/>
    <property type="match status" value="1"/>
</dbReference>
<evidence type="ECO:0000256" key="1">
    <source>
        <dbReference type="ARBA" id="ARBA00022729"/>
    </source>
</evidence>
<dbReference type="GO" id="GO:1904680">
    <property type="term" value="F:peptide transmembrane transporter activity"/>
    <property type="evidence" value="ECO:0007669"/>
    <property type="project" value="TreeGrafter"/>
</dbReference>
<feature type="domain" description="Solute-binding protein family 5" evidence="3">
    <location>
        <begin position="85"/>
        <end position="465"/>
    </location>
</feature>
<reference evidence="4 5" key="1">
    <citation type="submission" date="2019-03" db="EMBL/GenBank/DDBJ databases">
        <title>Genomic Encyclopedia of Type Strains, Phase IV (KMG-IV): sequencing the most valuable type-strain genomes for metagenomic binning, comparative biology and taxonomic classification.</title>
        <authorList>
            <person name="Goeker M."/>
        </authorList>
    </citation>
    <scope>NUCLEOTIDE SEQUENCE [LARGE SCALE GENOMIC DNA]</scope>
    <source>
        <strain evidence="4 5">LX-B</strain>
    </source>
</reference>
<protein>
    <submittedName>
        <fullName evidence="4">Microcin C transport system substrate-binding protein</fullName>
    </submittedName>
</protein>
<dbReference type="GO" id="GO:0043190">
    <property type="term" value="C:ATP-binding cassette (ABC) transporter complex"/>
    <property type="evidence" value="ECO:0007669"/>
    <property type="project" value="InterPro"/>
</dbReference>
<dbReference type="SUPFAM" id="SSF53850">
    <property type="entry name" value="Periplasmic binding protein-like II"/>
    <property type="match status" value="1"/>
</dbReference>
<dbReference type="InterPro" id="IPR000914">
    <property type="entry name" value="SBP_5_dom"/>
</dbReference>
<accession>A0A4R1QYB7</accession>
<evidence type="ECO:0000259" key="3">
    <source>
        <dbReference type="Pfam" id="PF00496"/>
    </source>
</evidence>
<evidence type="ECO:0000313" key="4">
    <source>
        <dbReference type="EMBL" id="TCL57100.1"/>
    </source>
</evidence>
<dbReference type="RefSeq" id="WP_165908276.1">
    <property type="nucleotide sequence ID" value="NZ_SLUN01000047.1"/>
</dbReference>
<organism evidence="4 5">
    <name type="scientific">Hydrogenispora ethanolica</name>
    <dbReference type="NCBI Taxonomy" id="1082276"/>
    <lineage>
        <taxon>Bacteria</taxon>
        <taxon>Bacillati</taxon>
        <taxon>Bacillota</taxon>
        <taxon>Hydrogenispora</taxon>
    </lineage>
</organism>
<comment type="caution">
    <text evidence="4">The sequence shown here is derived from an EMBL/GenBank/DDBJ whole genome shotgun (WGS) entry which is preliminary data.</text>
</comment>
<dbReference type="Proteomes" id="UP000295008">
    <property type="component" value="Unassembled WGS sequence"/>
</dbReference>